<evidence type="ECO:0000313" key="3">
    <source>
        <dbReference type="EMBL" id="QTD49715.1"/>
    </source>
</evidence>
<organism evidence="3 4">
    <name type="scientific">Sulfidibacter corallicola</name>
    <dbReference type="NCBI Taxonomy" id="2818388"/>
    <lineage>
        <taxon>Bacteria</taxon>
        <taxon>Pseudomonadati</taxon>
        <taxon>Acidobacteriota</taxon>
        <taxon>Holophagae</taxon>
        <taxon>Acanthopleuribacterales</taxon>
        <taxon>Acanthopleuribacteraceae</taxon>
        <taxon>Sulfidibacter</taxon>
    </lineage>
</organism>
<feature type="domain" description="Signal transduction histidine kinase internal region" evidence="2">
    <location>
        <begin position="186"/>
        <end position="265"/>
    </location>
</feature>
<feature type="transmembrane region" description="Helical" evidence="1">
    <location>
        <begin position="64"/>
        <end position="81"/>
    </location>
</feature>
<dbReference type="PANTHER" id="PTHR34220">
    <property type="entry name" value="SENSOR HISTIDINE KINASE YPDA"/>
    <property type="match status" value="1"/>
</dbReference>
<feature type="transmembrane region" description="Helical" evidence="1">
    <location>
        <begin position="136"/>
        <end position="158"/>
    </location>
</feature>
<dbReference type="Gene3D" id="3.30.565.10">
    <property type="entry name" value="Histidine kinase-like ATPase, C-terminal domain"/>
    <property type="match status" value="1"/>
</dbReference>
<dbReference type="Proteomes" id="UP000663929">
    <property type="component" value="Chromosome"/>
</dbReference>
<evidence type="ECO:0000256" key="1">
    <source>
        <dbReference type="SAM" id="Phobius"/>
    </source>
</evidence>
<keyword evidence="1" id="KW-0812">Transmembrane</keyword>
<evidence type="ECO:0000313" key="4">
    <source>
        <dbReference type="Proteomes" id="UP000663929"/>
    </source>
</evidence>
<dbReference type="GO" id="GO:0016020">
    <property type="term" value="C:membrane"/>
    <property type="evidence" value="ECO:0007669"/>
    <property type="project" value="InterPro"/>
</dbReference>
<dbReference type="AlphaFoldDB" id="A0A8A4TT52"/>
<sequence>MASYREQPSGQVAPISPKWQAILYASVLVFWTMVCGLVASNGYLRRNPQLERTWTWYFIDQIGFYMPFLVVTIFIFLLAQYQQRHRAPLKHMILANLMASLAWMAVYGFYAIWWFLWHRGLAMDQFWDYFAIMHGINSLFDYAIYWFIATAVYAGVLYRESRIRERDAAELSLRTSQLEGMLTKSQLEALKAQLHPHFLFNTLNSISSFFRTGENEQGLALLVKFSDLLRSLLTQGSDQWITLRQELAFIDLYLDIEAVRFEDRLVIGRDIDPGSLDLMVPSMILQPLVENAIRHGVSQSLVRAELILETRIHEGRLDISVRNDGPQLSDPQTVVDPEEGGIGLRNTLMRLDTIYGGAARLDLTNWDRRGVVARLSLPVETSARGAPQ</sequence>
<dbReference type="PANTHER" id="PTHR34220:SF7">
    <property type="entry name" value="SENSOR HISTIDINE KINASE YPDA"/>
    <property type="match status" value="1"/>
</dbReference>
<evidence type="ECO:0000259" key="2">
    <source>
        <dbReference type="Pfam" id="PF06580"/>
    </source>
</evidence>
<proteinExistence type="predicted"/>
<keyword evidence="3" id="KW-0418">Kinase</keyword>
<dbReference type="InterPro" id="IPR050640">
    <property type="entry name" value="Bact_2-comp_sensor_kinase"/>
</dbReference>
<dbReference type="SUPFAM" id="SSF55874">
    <property type="entry name" value="ATPase domain of HSP90 chaperone/DNA topoisomerase II/histidine kinase"/>
    <property type="match status" value="1"/>
</dbReference>
<name>A0A8A4TT52_SULCO</name>
<feature type="transmembrane region" description="Helical" evidence="1">
    <location>
        <begin position="93"/>
        <end position="116"/>
    </location>
</feature>
<dbReference type="RefSeq" id="WP_237379346.1">
    <property type="nucleotide sequence ID" value="NZ_CP071793.1"/>
</dbReference>
<protein>
    <submittedName>
        <fullName evidence="3">Histidine kinase</fullName>
    </submittedName>
</protein>
<reference evidence="3" key="1">
    <citation type="submission" date="2021-03" db="EMBL/GenBank/DDBJ databases">
        <title>Acanthopleuribacteraceae sp. M133.</title>
        <authorList>
            <person name="Wang G."/>
        </authorList>
    </citation>
    <scope>NUCLEOTIDE SEQUENCE</scope>
    <source>
        <strain evidence="3">M133</strain>
    </source>
</reference>
<accession>A0A8A4TT52</accession>
<dbReference type="KEGG" id="scor:J3U87_29375"/>
<gene>
    <name evidence="3" type="ORF">J3U87_29375</name>
</gene>
<dbReference type="InterPro" id="IPR036890">
    <property type="entry name" value="HATPase_C_sf"/>
</dbReference>
<keyword evidence="3" id="KW-0808">Transferase</keyword>
<keyword evidence="4" id="KW-1185">Reference proteome</keyword>
<keyword evidence="1" id="KW-0472">Membrane</keyword>
<dbReference type="EMBL" id="CP071793">
    <property type="protein sequence ID" value="QTD49715.1"/>
    <property type="molecule type" value="Genomic_DNA"/>
</dbReference>
<dbReference type="InterPro" id="IPR010559">
    <property type="entry name" value="Sig_transdc_His_kin_internal"/>
</dbReference>
<dbReference type="GO" id="GO:0000155">
    <property type="term" value="F:phosphorelay sensor kinase activity"/>
    <property type="evidence" value="ECO:0007669"/>
    <property type="project" value="InterPro"/>
</dbReference>
<feature type="transmembrane region" description="Helical" evidence="1">
    <location>
        <begin position="21"/>
        <end position="44"/>
    </location>
</feature>
<dbReference type="Pfam" id="PF06580">
    <property type="entry name" value="His_kinase"/>
    <property type="match status" value="1"/>
</dbReference>
<keyword evidence="1" id="KW-1133">Transmembrane helix</keyword>